<dbReference type="HOGENOM" id="CLU_2026509_0_0_1"/>
<dbReference type="VEuPathDB" id="FungiDB:D8B26_007509"/>
<dbReference type="Proteomes" id="UP000002497">
    <property type="component" value="Unassembled WGS sequence"/>
</dbReference>
<dbReference type="VEuPathDB" id="FungiDB:CPSG_03640"/>
<gene>
    <name evidence="1" type="ORF">CPSG_03640</name>
</gene>
<name>E9D242_COCPS</name>
<evidence type="ECO:0000313" key="1">
    <source>
        <dbReference type="EMBL" id="EFW19256.1"/>
    </source>
</evidence>
<proteinExistence type="predicted"/>
<accession>E9D242</accession>
<dbReference type="EMBL" id="GL636490">
    <property type="protein sequence ID" value="EFW19256.1"/>
    <property type="molecule type" value="Genomic_DNA"/>
</dbReference>
<reference evidence="2" key="1">
    <citation type="journal article" date="2010" name="Genome Res.">
        <title>Population genomic sequencing of Coccidioides fungi reveals recent hybridization and transposon control.</title>
        <authorList>
            <person name="Neafsey D.E."/>
            <person name="Barker B.M."/>
            <person name="Sharpton T.J."/>
            <person name="Stajich J.E."/>
            <person name="Park D.J."/>
            <person name="Whiston E."/>
            <person name="Hung C.-Y."/>
            <person name="McMahan C."/>
            <person name="White J."/>
            <person name="Sykes S."/>
            <person name="Heiman D."/>
            <person name="Young S."/>
            <person name="Zeng Q."/>
            <person name="Abouelleil A."/>
            <person name="Aftuck L."/>
            <person name="Bessette D."/>
            <person name="Brown A."/>
            <person name="FitzGerald M."/>
            <person name="Lui A."/>
            <person name="Macdonald J.P."/>
            <person name="Priest M."/>
            <person name="Orbach M.J."/>
            <person name="Galgiani J.N."/>
            <person name="Kirkland T.N."/>
            <person name="Cole G.T."/>
            <person name="Birren B.W."/>
            <person name="Henn M.R."/>
            <person name="Taylor J.W."/>
            <person name="Rounsley S.D."/>
        </authorList>
    </citation>
    <scope>NUCLEOTIDE SEQUENCE [LARGE SCALE GENOMIC DNA]</scope>
    <source>
        <strain evidence="2">RMSCC 757 / Silveira</strain>
    </source>
</reference>
<evidence type="ECO:0000313" key="2">
    <source>
        <dbReference type="Proteomes" id="UP000002497"/>
    </source>
</evidence>
<keyword evidence="2" id="KW-1185">Reference proteome</keyword>
<protein>
    <submittedName>
        <fullName evidence="1">Uncharacterized protein</fullName>
    </submittedName>
</protein>
<sequence length="122" mass="13689">MSVPSAKMSCCVKSGYVRRGRCFYPFLGSFIDIDYFLEPRKIQIPSDTPVSSLTQSSDLNDSDFPHTRTCANRENQVQHRITASTSCGSASRGHLHFKLETPSVSSIVRKCYWVLPSKRGKP</sequence>
<reference evidence="2" key="2">
    <citation type="submission" date="2010-03" db="EMBL/GenBank/DDBJ databases">
        <title>The genome sequence of Coccidioides posadasii strain Silveira.</title>
        <authorList>
            <consortium name="The Broad Institute Genome Sequencing Center for Infectious Disease"/>
            <person name="Neafsey D."/>
            <person name="Orbach M."/>
            <person name="Henn M.R."/>
            <person name="Cole G.T."/>
            <person name="Galgiani J."/>
            <person name="Gardner M.J."/>
            <person name="Kirkland T.N."/>
            <person name="Taylor J.W."/>
            <person name="Young S.K."/>
            <person name="Zeng Q."/>
            <person name="Koehrsen M."/>
            <person name="Alvarado L."/>
            <person name="Berlin A."/>
            <person name="Borenstein D."/>
            <person name="Chapman S.B."/>
            <person name="Chen Z."/>
            <person name="Engels R."/>
            <person name="Freedman E."/>
            <person name="Gellesch M."/>
            <person name="Goldberg J."/>
            <person name="Griggs A."/>
            <person name="Gujja S."/>
            <person name="Heilman E."/>
            <person name="Heiman D."/>
            <person name="Howarth C."/>
            <person name="Jen D."/>
            <person name="Larson L."/>
            <person name="Mehta T."/>
            <person name="Neiman D."/>
            <person name="Park D."/>
            <person name="Pearson M."/>
            <person name="Richards J."/>
            <person name="Roberts A."/>
            <person name="Saif S."/>
            <person name="Shea T."/>
            <person name="Shenoy N."/>
            <person name="Sisk P."/>
            <person name="Stolte C."/>
            <person name="Sykes S."/>
            <person name="Walk T."/>
            <person name="White J."/>
            <person name="Yandava C."/>
            <person name="Haas B."/>
            <person name="Nusbaum C."/>
            <person name="Birren B."/>
        </authorList>
    </citation>
    <scope>NUCLEOTIDE SEQUENCE [LARGE SCALE GENOMIC DNA]</scope>
    <source>
        <strain evidence="2">RMSCC 757 / Silveira</strain>
    </source>
</reference>
<organism evidence="2">
    <name type="scientific">Coccidioides posadasii (strain RMSCC 757 / Silveira)</name>
    <name type="common">Valley fever fungus</name>
    <dbReference type="NCBI Taxonomy" id="443226"/>
    <lineage>
        <taxon>Eukaryota</taxon>
        <taxon>Fungi</taxon>
        <taxon>Dikarya</taxon>
        <taxon>Ascomycota</taxon>
        <taxon>Pezizomycotina</taxon>
        <taxon>Eurotiomycetes</taxon>
        <taxon>Eurotiomycetidae</taxon>
        <taxon>Onygenales</taxon>
        <taxon>Onygenaceae</taxon>
        <taxon>Coccidioides</taxon>
    </lineage>
</organism>
<dbReference type="AlphaFoldDB" id="E9D242"/>